<name>A0ABS7EFY6_9GAMM</name>
<evidence type="ECO:0000256" key="1">
    <source>
        <dbReference type="ARBA" id="ARBA00008007"/>
    </source>
</evidence>
<comment type="caution">
    <text evidence="3">The sequence shown here is derived from an EMBL/GenBank/DDBJ whole genome shotgun (WGS) entry which is preliminary data.</text>
</comment>
<keyword evidence="4" id="KW-1185">Reference proteome</keyword>
<reference evidence="3" key="1">
    <citation type="submission" date="2021-07" db="EMBL/GenBank/DDBJ databases">
        <title>Neiella marina sp. nov., isolated from the intestinal content of sea cucumber Apostichopus japonicus.</title>
        <authorList>
            <person name="Bai X."/>
        </authorList>
    </citation>
    <scope>NUCLEOTIDE SEQUENCE</scope>
    <source>
        <strain evidence="3">126</strain>
    </source>
</reference>
<dbReference type="PANTHER" id="PTHR47505:SF1">
    <property type="entry name" value="DNA UTILIZATION PROTEIN YHGH"/>
    <property type="match status" value="1"/>
</dbReference>
<dbReference type="InterPro" id="IPR051910">
    <property type="entry name" value="ComF/GntX_DNA_util-trans"/>
</dbReference>
<dbReference type="PANTHER" id="PTHR47505">
    <property type="entry name" value="DNA UTILIZATION PROTEIN YHGH"/>
    <property type="match status" value="1"/>
</dbReference>
<dbReference type="CDD" id="cd06223">
    <property type="entry name" value="PRTases_typeI"/>
    <property type="match status" value="1"/>
</dbReference>
<evidence type="ECO:0000313" key="3">
    <source>
        <dbReference type="EMBL" id="MBW8191245.1"/>
    </source>
</evidence>
<comment type="similarity">
    <text evidence="1">Belongs to the ComF/GntX family.</text>
</comment>
<accession>A0ABS7EFY6</accession>
<dbReference type="Pfam" id="PF18912">
    <property type="entry name" value="DZR_2"/>
    <property type="match status" value="1"/>
</dbReference>
<dbReference type="RefSeq" id="WP_220103925.1">
    <property type="nucleotide sequence ID" value="NZ_JAHZSS010000009.1"/>
</dbReference>
<proteinExistence type="inferred from homology"/>
<sequence length="250" mass="28093">MVRTFTWNAKWQQIRGVVTALSGRLLKPRCALCQLPTNNTRRPTLCAPCYDRLPLSEQACSCCGLPLKHQVSPNGPQLLLCGHCQQEDSAVNRMVALGWYQTHIQHLMQRFKYHGDQVAGRALTAAWLTRCVDVDMPQVLIPVPSHQSKMRQRGFNPASVIAQDFAHYHQLPLDESCCARIIGGTSQAGTNKAQRKRQVNGMYQVEPCNYHHIAIVDDVVTTQATVNNLAQQFKNHGVERVDVWCIARTP</sequence>
<dbReference type="SUPFAM" id="SSF53271">
    <property type="entry name" value="PRTase-like"/>
    <property type="match status" value="1"/>
</dbReference>
<dbReference type="InterPro" id="IPR044005">
    <property type="entry name" value="DZR_2"/>
</dbReference>
<gene>
    <name evidence="3" type="ORF">K0504_09370</name>
</gene>
<dbReference type="InterPro" id="IPR029057">
    <property type="entry name" value="PRTase-like"/>
</dbReference>
<organism evidence="3 4">
    <name type="scientific">Neiella holothuriorum</name>
    <dbReference type="NCBI Taxonomy" id="2870530"/>
    <lineage>
        <taxon>Bacteria</taxon>
        <taxon>Pseudomonadati</taxon>
        <taxon>Pseudomonadota</taxon>
        <taxon>Gammaproteobacteria</taxon>
        <taxon>Alteromonadales</taxon>
        <taxon>Echinimonadaceae</taxon>
        <taxon>Neiella</taxon>
    </lineage>
</organism>
<dbReference type="Proteomes" id="UP001166251">
    <property type="component" value="Unassembled WGS sequence"/>
</dbReference>
<dbReference type="Gene3D" id="3.40.50.2020">
    <property type="match status" value="1"/>
</dbReference>
<dbReference type="InterPro" id="IPR000836">
    <property type="entry name" value="PRTase_dom"/>
</dbReference>
<dbReference type="EMBL" id="JAHZSS010000009">
    <property type="protein sequence ID" value="MBW8191245.1"/>
    <property type="molecule type" value="Genomic_DNA"/>
</dbReference>
<evidence type="ECO:0000259" key="2">
    <source>
        <dbReference type="Pfam" id="PF18912"/>
    </source>
</evidence>
<protein>
    <submittedName>
        <fullName evidence="3">ComF family protein</fullName>
    </submittedName>
</protein>
<evidence type="ECO:0000313" key="4">
    <source>
        <dbReference type="Proteomes" id="UP001166251"/>
    </source>
</evidence>
<feature type="domain" description="Double zinc ribbon" evidence="2">
    <location>
        <begin position="25"/>
        <end position="85"/>
    </location>
</feature>